<evidence type="ECO:0000313" key="3">
    <source>
        <dbReference type="Proteomes" id="UP000258102"/>
    </source>
</evidence>
<gene>
    <name evidence="2" type="ORF">D0511_05910</name>
</gene>
<evidence type="ECO:0000256" key="1">
    <source>
        <dbReference type="SAM" id="Coils"/>
    </source>
</evidence>
<feature type="coiled-coil region" evidence="1">
    <location>
        <begin position="45"/>
        <end position="79"/>
    </location>
</feature>
<sequence>MSNDNLTMTERLSQVATRANALCQTVEDQVGIIQSTLSETVTHTKNVVAGEITSINNQLEQAEEQFNQWKDQYTQEINGLPVTVNGNEKSFFFRGYLSAGSYSSDATGPDSDFPRCGTPKPPYYVNMLEFSGNGGFGGQGDYFKLDFIMAHRGMFASPHYADQIQFTGTSYHDCVSGQLEIKKVSRNGALKLFISEPDNEAQEIEISKDLEGATIPIYFRKIGKGYSGLARITMKVDTRYHCGATKAVTVSGKYTSSNGQPCADRITHTQPSWEN</sequence>
<organism evidence="2 3">
    <name type="scientific">Pseudoalteromonas piscicida</name>
    <dbReference type="NCBI Taxonomy" id="43662"/>
    <lineage>
        <taxon>Bacteria</taxon>
        <taxon>Pseudomonadati</taxon>
        <taxon>Pseudomonadota</taxon>
        <taxon>Gammaproteobacteria</taxon>
        <taxon>Alteromonadales</taxon>
        <taxon>Pseudoalteromonadaceae</taxon>
        <taxon>Pseudoalteromonas</taxon>
    </lineage>
</organism>
<dbReference type="AlphaFoldDB" id="A0AAD0RHC9"/>
<accession>A0AAD0RHC9</accession>
<dbReference type="KEGG" id="ppis:B1L02_11835"/>
<proteinExistence type="predicted"/>
<name>A0AAD0RHC9_PSEO7</name>
<evidence type="ECO:0000313" key="2">
    <source>
        <dbReference type="EMBL" id="AXR01659.1"/>
    </source>
</evidence>
<dbReference type="EMBL" id="CP031761">
    <property type="protein sequence ID" value="AXR01659.1"/>
    <property type="molecule type" value="Genomic_DNA"/>
</dbReference>
<dbReference type="RefSeq" id="WP_088531178.1">
    <property type="nucleotide sequence ID" value="NZ_CP021646.1"/>
</dbReference>
<keyword evidence="1" id="KW-0175">Coiled coil</keyword>
<protein>
    <submittedName>
        <fullName evidence="2">Uncharacterized protein</fullName>
    </submittedName>
</protein>
<dbReference type="Proteomes" id="UP000258102">
    <property type="component" value="Chromosome 1"/>
</dbReference>
<reference evidence="2 3" key="1">
    <citation type="submission" date="2018-08" db="EMBL/GenBank/DDBJ databases">
        <title>Whole Genome Sequences of Two Pseudoalteromonas piscicida Strains, DE1-A and DE2-A, which Exhibit Strong Antibacterial Activity against Vibrio vulnificus.</title>
        <authorList>
            <person name="Richards G.P."/>
            <person name="Needleman D.S."/>
            <person name="Watson M.A."/>
            <person name="Polson S.W."/>
        </authorList>
    </citation>
    <scope>NUCLEOTIDE SEQUENCE [LARGE SCALE GENOMIC DNA]</scope>
    <source>
        <strain evidence="2 3">DE2-A</strain>
    </source>
</reference>